<comment type="caution">
    <text evidence="2">The sequence shown here is derived from an EMBL/GenBank/DDBJ whole genome shotgun (WGS) entry which is preliminary data.</text>
</comment>
<sequence length="171" mass="19293">MHVLLLLACFLTAGSAIFFGVLPKFEKQVTRLCIQSVDPAKFSPQCIKCANSVFPGVVTLCVNGTSIPSNITFQQARCLQQNCLVRGKRSIHEEQFSNISYDLAQLNQTLHGMHHDPQNGHDQIQEIHPHRDGITIVKQEDTVAGPDMLYAEWVQNFDNINEVDKDYENLR</sequence>
<feature type="chain" id="PRO_5043910828" evidence="1">
    <location>
        <begin position="17"/>
        <end position="171"/>
    </location>
</feature>
<proteinExistence type="predicted"/>
<evidence type="ECO:0000313" key="2">
    <source>
        <dbReference type="EMBL" id="KAG8196111.1"/>
    </source>
</evidence>
<dbReference type="EMBL" id="JAFNEN010000074">
    <property type="protein sequence ID" value="KAG8196111.1"/>
    <property type="molecule type" value="Genomic_DNA"/>
</dbReference>
<reference evidence="2 3" key="1">
    <citation type="journal article" date="2022" name="Nat. Ecol. Evol.">
        <title>A masculinizing supergene underlies an exaggerated male reproductive morph in a spider.</title>
        <authorList>
            <person name="Hendrickx F."/>
            <person name="De Corte Z."/>
            <person name="Sonet G."/>
            <person name="Van Belleghem S.M."/>
            <person name="Kostlbacher S."/>
            <person name="Vangestel C."/>
        </authorList>
    </citation>
    <scope>NUCLEOTIDE SEQUENCE [LARGE SCALE GENOMIC DNA]</scope>
    <source>
        <strain evidence="2">W744_W776</strain>
    </source>
</reference>
<organism evidence="2 3">
    <name type="scientific">Oedothorax gibbosus</name>
    <dbReference type="NCBI Taxonomy" id="931172"/>
    <lineage>
        <taxon>Eukaryota</taxon>
        <taxon>Metazoa</taxon>
        <taxon>Ecdysozoa</taxon>
        <taxon>Arthropoda</taxon>
        <taxon>Chelicerata</taxon>
        <taxon>Arachnida</taxon>
        <taxon>Araneae</taxon>
        <taxon>Araneomorphae</taxon>
        <taxon>Entelegynae</taxon>
        <taxon>Araneoidea</taxon>
        <taxon>Linyphiidae</taxon>
        <taxon>Erigoninae</taxon>
        <taxon>Oedothorax</taxon>
    </lineage>
</organism>
<feature type="signal peptide" evidence="1">
    <location>
        <begin position="1"/>
        <end position="16"/>
    </location>
</feature>
<protein>
    <submittedName>
        <fullName evidence="2">Uncharacterized protein</fullName>
    </submittedName>
</protein>
<keyword evidence="1" id="KW-0732">Signal</keyword>
<evidence type="ECO:0000256" key="1">
    <source>
        <dbReference type="SAM" id="SignalP"/>
    </source>
</evidence>
<dbReference type="AlphaFoldDB" id="A0AAV6VKA7"/>
<evidence type="ECO:0000313" key="3">
    <source>
        <dbReference type="Proteomes" id="UP000827092"/>
    </source>
</evidence>
<keyword evidence="3" id="KW-1185">Reference proteome</keyword>
<gene>
    <name evidence="2" type="ORF">JTE90_007847</name>
</gene>
<dbReference type="Proteomes" id="UP000827092">
    <property type="component" value="Unassembled WGS sequence"/>
</dbReference>
<accession>A0AAV6VKA7</accession>
<name>A0AAV6VKA7_9ARAC</name>